<name>E8T6S6_THEA1</name>
<dbReference type="RefSeq" id="WP_013524953.1">
    <property type="nucleotide sequence ID" value="NC_014917.1"/>
</dbReference>
<evidence type="ECO:0000313" key="2">
    <source>
        <dbReference type="Proteomes" id="UP000006362"/>
    </source>
</evidence>
<gene>
    <name evidence="1" type="ordered locus">Theam_1793</name>
</gene>
<protein>
    <submittedName>
        <fullName evidence="1">Uncharacterized protein</fullName>
    </submittedName>
</protein>
<geneLocation type="plasmid" evidence="1 2">
    <name>pTHEAM01</name>
</geneLocation>
<evidence type="ECO:0000313" key="1">
    <source>
        <dbReference type="EMBL" id="ADU97749.1"/>
    </source>
</evidence>
<dbReference type="Proteomes" id="UP000006362">
    <property type="component" value="Plasmid pTHEAM01"/>
</dbReference>
<reference evidence="1" key="1">
    <citation type="submission" date="2011-01" db="EMBL/GenBank/DDBJ databases">
        <title>Complete sequence of plasmid of Thermovibrio ammonificans HB-1.</title>
        <authorList>
            <consortium name="US DOE Joint Genome Institute"/>
            <person name="Lucas S."/>
            <person name="Copeland A."/>
            <person name="Lapidus A."/>
            <person name="Cheng J.-F."/>
            <person name="Goodwin L."/>
            <person name="Pitluck S."/>
            <person name="Davenport K."/>
            <person name="Detter J.C."/>
            <person name="Han C."/>
            <person name="Tapia R."/>
            <person name="Land M."/>
            <person name="Hauser L."/>
            <person name="Kyrpides N."/>
            <person name="Ivanova N."/>
            <person name="Ovchinnikova G."/>
            <person name="Vetriani C."/>
            <person name="Woyke T."/>
        </authorList>
    </citation>
    <scope>NUCLEOTIDE SEQUENCE [LARGE SCALE GENOMIC DNA]</scope>
    <source>
        <strain evidence="1">HB-1</strain>
        <plasmid evidence="1">pTHEAM01</plasmid>
    </source>
</reference>
<proteinExistence type="predicted"/>
<dbReference type="HOGENOM" id="CLU_1433848_0_0_0"/>
<sequence>MYYLLFLFLPMLFIFGLPPVKTVDTTEQAYSYARNYLISYYYAHKDFPQALSIPGYPFITYSHGGTPTSTTGVPANQPWAKVVFAGRDRQFGTADDRVLSLTASMLESTKYEDLYRRANVLEQAAYSVCQRRLSQGITPIWPASLDEVIREANLPADYKYTPFGATYIYDLSSCRTDSCYCTQAIVRAP</sequence>
<keyword evidence="2" id="KW-1185">Reference proteome</keyword>
<organism evidence="1 2">
    <name type="scientific">Thermovibrio ammonificans (strain DSM 15698 / JCM 12110 / HB-1)</name>
    <dbReference type="NCBI Taxonomy" id="648996"/>
    <lineage>
        <taxon>Bacteria</taxon>
        <taxon>Pseudomonadati</taxon>
        <taxon>Aquificota</taxon>
        <taxon>Aquificia</taxon>
        <taxon>Desulfurobacteriales</taxon>
        <taxon>Desulfurobacteriaceae</taxon>
        <taxon>Thermovibrio</taxon>
    </lineage>
</organism>
<dbReference type="AlphaFoldDB" id="E8T6S6"/>
<keyword evidence="1" id="KW-0614">Plasmid</keyword>
<dbReference type="KEGG" id="tam:Theam_1793"/>
<accession>E8T6S6</accession>
<dbReference type="EMBL" id="CP002445">
    <property type="protein sequence ID" value="ADU97749.1"/>
    <property type="molecule type" value="Genomic_DNA"/>
</dbReference>